<accession>A0A6J6UV83</accession>
<name>A0A6J6UV83_9ZZZZ</name>
<organism evidence="1">
    <name type="scientific">freshwater metagenome</name>
    <dbReference type="NCBI Taxonomy" id="449393"/>
    <lineage>
        <taxon>unclassified sequences</taxon>
        <taxon>metagenomes</taxon>
        <taxon>ecological metagenomes</taxon>
    </lineage>
</organism>
<dbReference type="EMBL" id="CAEZYZ010000300">
    <property type="protein sequence ID" value="CAB4763670.1"/>
    <property type="molecule type" value="Genomic_DNA"/>
</dbReference>
<dbReference type="AlphaFoldDB" id="A0A6J6UV83"/>
<evidence type="ECO:0000313" key="1">
    <source>
        <dbReference type="EMBL" id="CAB4763670.1"/>
    </source>
</evidence>
<gene>
    <name evidence="1" type="ORF">UFOPK2810_01519</name>
</gene>
<sequence>MRPLEVTCPDARGEAVFGRIHALDGILVGAERLEHGHGAEHLLVRDARGARAVFKQRRALEEAASKVLGKIEGFVTRDALNAILTGALQVRPHHRELASRDHGAELRGRILRITDPDQ</sequence>
<reference evidence="1" key="1">
    <citation type="submission" date="2020-05" db="EMBL/GenBank/DDBJ databases">
        <authorList>
            <person name="Chiriac C."/>
            <person name="Salcher M."/>
            <person name="Ghai R."/>
            <person name="Kavagutti S V."/>
        </authorList>
    </citation>
    <scope>NUCLEOTIDE SEQUENCE</scope>
</reference>
<proteinExistence type="predicted"/>
<protein>
    <submittedName>
        <fullName evidence="1">Unannotated protein</fullName>
    </submittedName>
</protein>